<feature type="transmembrane region" description="Helical" evidence="10">
    <location>
        <begin position="402"/>
        <end position="424"/>
    </location>
</feature>
<comment type="subcellular location">
    <subcellularLocation>
        <location evidence="1">Cell membrane</location>
        <topology evidence="1">Multi-pass membrane protein</topology>
    </subcellularLocation>
</comment>
<evidence type="ECO:0000256" key="6">
    <source>
        <dbReference type="ARBA" id="ARBA00023136"/>
    </source>
</evidence>
<evidence type="ECO:0000256" key="10">
    <source>
        <dbReference type="SAM" id="Phobius"/>
    </source>
</evidence>
<dbReference type="InterPro" id="IPR000068">
    <property type="entry name" value="GPCR_3_Ca_sens_rcpt-rel"/>
</dbReference>
<dbReference type="PANTHER" id="PTHR24061:SF422">
    <property type="entry name" value="G-PROTEIN COUPLED RECEPTORS FAMILY 3 PROFILE DOMAIN-CONTAINING PROTEIN"/>
    <property type="match status" value="1"/>
</dbReference>
<dbReference type="AlphaFoldDB" id="A0A8T2N8Z2"/>
<keyword evidence="6 10" id="KW-0472">Membrane</keyword>
<evidence type="ECO:0000256" key="11">
    <source>
        <dbReference type="SAM" id="SignalP"/>
    </source>
</evidence>
<evidence type="ECO:0000259" key="12">
    <source>
        <dbReference type="PROSITE" id="PS50259"/>
    </source>
</evidence>
<sequence>MWLLSLLLIIHVSHVSAAHPRSVPGGPRGVYESGDIIVGGLFPVHKQLVKNGVKQTSSVKCLGFDVGMFLRSQSMIYSLDMINKSPILPNLKLGYEMYDTCSDVTMAIKGALRLMEERSNLTHECLPSESTVSAMGTKAVVGERYSEGSIAIARLFALPLIPQTSNVRIILEEAIRLRINRTWVAGDTWSTASEIYSLKGIHKIGRVFGFVMKRNDVPGFEEHLLEEIRRVNFTVDNTTHISYDENGDPHLGYDVLYWDMKYGNVTVRRIGEYSPTGVIENLPEHLVSECRQITVTVYDCFKTCPSGQELNSNKDTCCKTCNACAINQFSKGGLEKCKSCQEDEYVSPKRDSCLKKQVTYLNWLDGFAITLMVFGAAGLIFTLLVAVLFIRHWNTPIVKGTGGNLCLVILLALVASFCSIYTFFGKPSDASCKAGLPLFAISFTLCVSCILANLFQISVGFAFDVKVRDRLKRLNRPGAIATTCTAVQVALCGVWLSLFPPRLQQISSYSRKIVIQCHIGSNAMFGTTMGYIGLLAAVCFLFAFKGKRLPDLYKNSSFITISMLIYLVVWSLFIPVYINTPGKYVQAVQACAMLVSSYSILCCHFCPKCYVMIFRKELNDEKVILDYIKKHYEKKGVSVVTANR</sequence>
<dbReference type="InterPro" id="IPR028082">
    <property type="entry name" value="Peripla_BP_I"/>
</dbReference>
<reference evidence="13" key="1">
    <citation type="thesis" date="2021" institute="BYU ScholarsArchive" country="Provo, UT, USA">
        <title>Applications of and Algorithms for Genome Assembly and Genomic Analyses with an Emphasis on Marine Teleosts.</title>
        <authorList>
            <person name="Pickett B.D."/>
        </authorList>
    </citation>
    <scope>NUCLEOTIDE SEQUENCE</scope>
    <source>
        <strain evidence="13">HI-2016</strain>
    </source>
</reference>
<feature type="transmembrane region" description="Helical" evidence="10">
    <location>
        <begin position="556"/>
        <end position="578"/>
    </location>
</feature>
<feature type="transmembrane region" description="Helical" evidence="10">
    <location>
        <begin position="519"/>
        <end position="544"/>
    </location>
</feature>
<evidence type="ECO:0000256" key="8">
    <source>
        <dbReference type="ARBA" id="ARBA00023180"/>
    </source>
</evidence>
<feature type="transmembrane region" description="Helical" evidence="10">
    <location>
        <begin position="436"/>
        <end position="457"/>
    </location>
</feature>
<evidence type="ECO:0000256" key="7">
    <source>
        <dbReference type="ARBA" id="ARBA00023170"/>
    </source>
</evidence>
<dbReference type="Gene3D" id="2.10.50.30">
    <property type="entry name" value="GPCR, family 3, nine cysteines domain"/>
    <property type="match status" value="1"/>
</dbReference>
<feature type="transmembrane region" description="Helical" evidence="10">
    <location>
        <begin position="584"/>
        <end position="606"/>
    </location>
</feature>
<dbReference type="Proteomes" id="UP000824540">
    <property type="component" value="Unassembled WGS sequence"/>
</dbReference>
<protein>
    <recommendedName>
        <fullName evidence="12">G-protein coupled receptors family 3 profile domain-containing protein</fullName>
    </recommendedName>
</protein>
<accession>A0A8T2N8Z2</accession>
<dbReference type="PANTHER" id="PTHR24061">
    <property type="entry name" value="CALCIUM-SENSING RECEPTOR-RELATED"/>
    <property type="match status" value="1"/>
</dbReference>
<dbReference type="GO" id="GO:0005886">
    <property type="term" value="C:plasma membrane"/>
    <property type="evidence" value="ECO:0007669"/>
    <property type="project" value="UniProtKB-SubCell"/>
</dbReference>
<dbReference type="EMBL" id="JAFBMS010000102">
    <property type="protein sequence ID" value="KAG9336873.1"/>
    <property type="molecule type" value="Genomic_DNA"/>
</dbReference>
<evidence type="ECO:0000313" key="13">
    <source>
        <dbReference type="EMBL" id="KAG9336873.1"/>
    </source>
</evidence>
<dbReference type="PRINTS" id="PR00248">
    <property type="entry name" value="GPCRMGR"/>
</dbReference>
<evidence type="ECO:0000256" key="3">
    <source>
        <dbReference type="ARBA" id="ARBA00022692"/>
    </source>
</evidence>
<feature type="signal peptide" evidence="11">
    <location>
        <begin position="1"/>
        <end position="17"/>
    </location>
</feature>
<dbReference type="Gene3D" id="3.40.50.2300">
    <property type="match status" value="1"/>
</dbReference>
<dbReference type="InterPro" id="IPR001828">
    <property type="entry name" value="ANF_lig-bd_rcpt"/>
</dbReference>
<keyword evidence="8" id="KW-0325">Glycoprotein</keyword>
<dbReference type="GO" id="GO:0004930">
    <property type="term" value="F:G protein-coupled receptor activity"/>
    <property type="evidence" value="ECO:0007669"/>
    <property type="project" value="UniProtKB-KW"/>
</dbReference>
<dbReference type="InterPro" id="IPR017978">
    <property type="entry name" value="GPCR_3_C"/>
</dbReference>
<feature type="chain" id="PRO_5035730549" description="G-protein coupled receptors family 3 profile domain-containing protein" evidence="11">
    <location>
        <begin position="18"/>
        <end position="644"/>
    </location>
</feature>
<evidence type="ECO:0000256" key="5">
    <source>
        <dbReference type="ARBA" id="ARBA00023040"/>
    </source>
</evidence>
<dbReference type="Pfam" id="PF00003">
    <property type="entry name" value="7tm_3"/>
    <property type="match status" value="1"/>
</dbReference>
<dbReference type="InterPro" id="IPR038550">
    <property type="entry name" value="GPCR_3_9-Cys_sf"/>
</dbReference>
<keyword evidence="2" id="KW-1003">Cell membrane</keyword>
<keyword evidence="3 10" id="KW-0812">Transmembrane</keyword>
<name>A0A8T2N8Z2_9TELE</name>
<evidence type="ECO:0000256" key="4">
    <source>
        <dbReference type="ARBA" id="ARBA00022989"/>
    </source>
</evidence>
<evidence type="ECO:0000256" key="9">
    <source>
        <dbReference type="ARBA" id="ARBA00023224"/>
    </source>
</evidence>
<feature type="transmembrane region" description="Helical" evidence="10">
    <location>
        <begin position="363"/>
        <end position="390"/>
    </location>
</feature>
<organism evidence="13 14">
    <name type="scientific">Albula glossodonta</name>
    <name type="common">roundjaw bonefish</name>
    <dbReference type="NCBI Taxonomy" id="121402"/>
    <lineage>
        <taxon>Eukaryota</taxon>
        <taxon>Metazoa</taxon>
        <taxon>Chordata</taxon>
        <taxon>Craniata</taxon>
        <taxon>Vertebrata</taxon>
        <taxon>Euteleostomi</taxon>
        <taxon>Actinopterygii</taxon>
        <taxon>Neopterygii</taxon>
        <taxon>Teleostei</taxon>
        <taxon>Albuliformes</taxon>
        <taxon>Albulidae</taxon>
        <taxon>Albula</taxon>
    </lineage>
</organism>
<gene>
    <name evidence="13" type="ORF">JZ751_003221</name>
</gene>
<keyword evidence="5" id="KW-0297">G-protein coupled receptor</keyword>
<proteinExistence type="predicted"/>
<keyword evidence="4 10" id="KW-1133">Transmembrane helix</keyword>
<comment type="caution">
    <text evidence="13">The sequence shown here is derived from an EMBL/GenBank/DDBJ whole genome shotgun (WGS) entry which is preliminary data.</text>
</comment>
<keyword evidence="7" id="KW-0675">Receptor</keyword>
<feature type="transmembrane region" description="Helical" evidence="10">
    <location>
        <begin position="478"/>
        <end position="499"/>
    </location>
</feature>
<dbReference type="InterPro" id="IPR000337">
    <property type="entry name" value="GPCR_3"/>
</dbReference>
<feature type="domain" description="G-protein coupled receptors family 3 profile" evidence="12">
    <location>
        <begin position="367"/>
        <end position="619"/>
    </location>
</feature>
<dbReference type="Pfam" id="PF01094">
    <property type="entry name" value="ANF_receptor"/>
    <property type="match status" value="1"/>
</dbReference>
<dbReference type="SUPFAM" id="SSF53822">
    <property type="entry name" value="Periplasmic binding protein-like I"/>
    <property type="match status" value="1"/>
</dbReference>
<evidence type="ECO:0000256" key="2">
    <source>
        <dbReference type="ARBA" id="ARBA00022475"/>
    </source>
</evidence>
<keyword evidence="9" id="KW-0807">Transducer</keyword>
<evidence type="ECO:0000313" key="14">
    <source>
        <dbReference type="Proteomes" id="UP000824540"/>
    </source>
</evidence>
<dbReference type="OrthoDB" id="5984008at2759"/>
<evidence type="ECO:0000256" key="1">
    <source>
        <dbReference type="ARBA" id="ARBA00004651"/>
    </source>
</evidence>
<keyword evidence="11" id="KW-0732">Signal</keyword>
<keyword evidence="14" id="KW-1185">Reference proteome</keyword>
<dbReference type="PROSITE" id="PS50259">
    <property type="entry name" value="G_PROTEIN_RECEP_F3_4"/>
    <property type="match status" value="1"/>
</dbReference>